<proteinExistence type="inferred from homology"/>
<keyword evidence="5" id="KW-1185">Reference proteome</keyword>
<keyword evidence="3" id="KW-0560">Oxidoreductase</keyword>
<dbReference type="Gene3D" id="3.40.50.720">
    <property type="entry name" value="NAD(P)-binding Rossmann-like Domain"/>
    <property type="match status" value="1"/>
</dbReference>
<dbReference type="STRING" id="683260.SAMN05421874_103333"/>
<dbReference type="Pfam" id="PF00106">
    <property type="entry name" value="adh_short"/>
    <property type="match status" value="1"/>
</dbReference>
<dbReference type="OrthoDB" id="4577644at2"/>
<dbReference type="InterPro" id="IPR036291">
    <property type="entry name" value="NAD(P)-bd_dom_sf"/>
</dbReference>
<gene>
    <name evidence="4" type="ORF">SAMN05421874_103333</name>
</gene>
<evidence type="ECO:0000313" key="5">
    <source>
        <dbReference type="Proteomes" id="UP000198683"/>
    </source>
</evidence>
<evidence type="ECO:0000313" key="4">
    <source>
        <dbReference type="EMBL" id="SDJ82986.1"/>
    </source>
</evidence>
<evidence type="ECO:0000256" key="2">
    <source>
        <dbReference type="ARBA" id="ARBA00022857"/>
    </source>
</evidence>
<dbReference type="RefSeq" id="WP_090761432.1">
    <property type="nucleotide sequence ID" value="NZ_FNFB01000003.1"/>
</dbReference>
<comment type="similarity">
    <text evidence="1">Belongs to the short-chain dehydrogenases/reductases (SDR) family.</text>
</comment>
<dbReference type="SUPFAM" id="SSF51735">
    <property type="entry name" value="NAD(P)-binding Rossmann-fold domains"/>
    <property type="match status" value="1"/>
</dbReference>
<dbReference type="InterPro" id="IPR002347">
    <property type="entry name" value="SDR_fam"/>
</dbReference>
<organism evidence="4 5">
    <name type="scientific">Nonomuraea maritima</name>
    <dbReference type="NCBI Taxonomy" id="683260"/>
    <lineage>
        <taxon>Bacteria</taxon>
        <taxon>Bacillati</taxon>
        <taxon>Actinomycetota</taxon>
        <taxon>Actinomycetes</taxon>
        <taxon>Streptosporangiales</taxon>
        <taxon>Streptosporangiaceae</taxon>
        <taxon>Nonomuraea</taxon>
    </lineage>
</organism>
<dbReference type="PANTHER" id="PTHR24320:SF282">
    <property type="entry name" value="WW DOMAIN-CONTAINING OXIDOREDUCTASE"/>
    <property type="match status" value="1"/>
</dbReference>
<accession>A0A1G8WY37</accession>
<name>A0A1G8WY37_9ACTN</name>
<evidence type="ECO:0000256" key="3">
    <source>
        <dbReference type="ARBA" id="ARBA00023002"/>
    </source>
</evidence>
<keyword evidence="2" id="KW-0521">NADP</keyword>
<evidence type="ECO:0000256" key="1">
    <source>
        <dbReference type="ARBA" id="ARBA00006484"/>
    </source>
</evidence>
<reference evidence="4 5" key="1">
    <citation type="submission" date="2016-10" db="EMBL/GenBank/DDBJ databases">
        <authorList>
            <person name="de Groot N.N."/>
        </authorList>
    </citation>
    <scope>NUCLEOTIDE SEQUENCE [LARGE SCALE GENOMIC DNA]</scope>
    <source>
        <strain evidence="4 5">CGMCC 4.5681</strain>
    </source>
</reference>
<dbReference type="EMBL" id="FNFB01000003">
    <property type="protein sequence ID" value="SDJ82986.1"/>
    <property type="molecule type" value="Genomic_DNA"/>
</dbReference>
<dbReference type="GO" id="GO:0016491">
    <property type="term" value="F:oxidoreductase activity"/>
    <property type="evidence" value="ECO:0007669"/>
    <property type="project" value="UniProtKB-KW"/>
</dbReference>
<dbReference type="PANTHER" id="PTHR24320">
    <property type="entry name" value="RETINOL DEHYDROGENASE"/>
    <property type="match status" value="1"/>
</dbReference>
<dbReference type="Proteomes" id="UP000198683">
    <property type="component" value="Unassembled WGS sequence"/>
</dbReference>
<dbReference type="PRINTS" id="PR00081">
    <property type="entry name" value="GDHRDH"/>
</dbReference>
<dbReference type="AlphaFoldDB" id="A0A1G8WY37"/>
<sequence>MSSPQQPIGSGFDAASTAAEVIKGTDLTGTTAVVTGGHSGLGLETTRALCSAGATVVVPARFPDRARAMLAGIDGVEIEQLDLMDPASIDAFADRFLATGRPLPILVNSAGIQNVPLTRDARGYEAQFATNHLGHFQLTTRLWPALRQAEGARVVTVSAWAHHLSPVVFDDPNFHRREYDGWLGYGQSKTANILFTVGLDRRGEAAGIRGFSLHPGLIIGTNLSPWTTPEFLRTNGLVDEHGERVVDPYSGRKTAGQGASTIVWCATAQQLEGMGGVYCENNEVSPVLTSHDENLDMMVGRVETPVGVMPYAVDPDLADRLWDLSEQLTGHTV</sequence>
<protein>
    <submittedName>
        <fullName evidence="4">NAD(P)-dependent dehydrogenase, short-chain alcohol dehydrogenase family</fullName>
    </submittedName>
</protein>